<keyword evidence="3" id="KW-0560">Oxidoreductase</keyword>
<dbReference type="Gene3D" id="3.30.43.10">
    <property type="entry name" value="Uridine Diphospho-n-acetylenolpyruvylglucosamine Reductase, domain 2"/>
    <property type="match status" value="1"/>
</dbReference>
<gene>
    <name evidence="5" type="ORF">SD77_4047</name>
</gene>
<dbReference type="PANTHER" id="PTHR42659:SF2">
    <property type="entry name" value="XANTHINE DEHYDROGENASE SUBUNIT C-RELATED"/>
    <property type="match status" value="1"/>
</dbReference>
<dbReference type="PANTHER" id="PTHR42659">
    <property type="entry name" value="XANTHINE DEHYDROGENASE SUBUNIT C-RELATED"/>
    <property type="match status" value="1"/>
</dbReference>
<dbReference type="InterPro" id="IPR036683">
    <property type="entry name" value="CO_DH_flav_C_dom_sf"/>
</dbReference>
<reference evidence="5 6" key="1">
    <citation type="submission" date="2015-01" db="EMBL/GenBank/DDBJ databases">
        <title>Genome Assembly of Bacillus badius MTCC 1458.</title>
        <authorList>
            <person name="Verma A."/>
            <person name="Khatri I."/>
            <person name="Mual P."/>
            <person name="Subramanian S."/>
            <person name="Krishnamurthi S."/>
        </authorList>
    </citation>
    <scope>NUCLEOTIDE SEQUENCE [LARGE SCALE GENOMIC DNA]</scope>
    <source>
        <strain evidence="5 6">MTCC 1458</strain>
    </source>
</reference>
<dbReference type="SUPFAM" id="SSF56176">
    <property type="entry name" value="FAD-binding/transporter-associated domain-like"/>
    <property type="match status" value="1"/>
</dbReference>
<feature type="domain" description="FAD-binding PCMH-type" evidence="4">
    <location>
        <begin position="1"/>
        <end position="177"/>
    </location>
</feature>
<dbReference type="Gene3D" id="3.30.465.10">
    <property type="match status" value="1"/>
</dbReference>
<evidence type="ECO:0000256" key="2">
    <source>
        <dbReference type="ARBA" id="ARBA00022827"/>
    </source>
</evidence>
<dbReference type="RefSeq" id="WP_041095566.1">
    <property type="nucleotide sequence ID" value="NZ_JARTHD010000010.1"/>
</dbReference>
<dbReference type="Gene3D" id="3.30.390.50">
    <property type="entry name" value="CO dehydrogenase flavoprotein, C-terminal domain"/>
    <property type="match status" value="1"/>
</dbReference>
<dbReference type="SUPFAM" id="SSF55447">
    <property type="entry name" value="CO dehydrogenase flavoprotein C-terminal domain-like"/>
    <property type="match status" value="1"/>
</dbReference>
<sequence>MIPVKFDYVHAATVDQAIKLMQDSDGTGKVIAGGHSLLPLMKFRLTEPDVLIDISRIDQLKEVKVEGERLIVGALVTHHDASKHPLIQAHVPLLADTASQIGDLQIRNRGTIGGNLAHADPAADLPAAAFALDAEIIIQGEDGEERMSVDSFIIGPLITMLPENSLVTGVSFSIPPSHAKSVYLKYFHPASGYPVVGVAAMAGTDKAGAIDYIKVALTGVGDVAFRAESVEQTLLGQKPSEKMIREAARLAAEEGEMGSDLFASAEYRENLCKVYTERALRSILL</sequence>
<dbReference type="Proteomes" id="UP000031982">
    <property type="component" value="Unassembled WGS sequence"/>
</dbReference>
<dbReference type="PROSITE" id="PS51387">
    <property type="entry name" value="FAD_PCMH"/>
    <property type="match status" value="1"/>
</dbReference>
<dbReference type="EMBL" id="JXLP01000009">
    <property type="protein sequence ID" value="KIL78367.1"/>
    <property type="molecule type" value="Genomic_DNA"/>
</dbReference>
<dbReference type="InterPro" id="IPR005107">
    <property type="entry name" value="CO_DH_flav_C"/>
</dbReference>
<evidence type="ECO:0000313" key="5">
    <source>
        <dbReference type="EMBL" id="KIL78367.1"/>
    </source>
</evidence>
<dbReference type="SMART" id="SM01092">
    <property type="entry name" value="CO_deh_flav_C"/>
    <property type="match status" value="1"/>
</dbReference>
<keyword evidence="6" id="KW-1185">Reference proteome</keyword>
<dbReference type="Pfam" id="PF03450">
    <property type="entry name" value="CO_deh_flav_C"/>
    <property type="match status" value="1"/>
</dbReference>
<dbReference type="InterPro" id="IPR016167">
    <property type="entry name" value="FAD-bd_PCMH_sub1"/>
</dbReference>
<proteinExistence type="predicted"/>
<dbReference type="InterPro" id="IPR036318">
    <property type="entry name" value="FAD-bd_PCMH-like_sf"/>
</dbReference>
<evidence type="ECO:0000256" key="3">
    <source>
        <dbReference type="ARBA" id="ARBA00023002"/>
    </source>
</evidence>
<dbReference type="InterPro" id="IPR002346">
    <property type="entry name" value="Mopterin_DH_FAD-bd"/>
</dbReference>
<evidence type="ECO:0000313" key="6">
    <source>
        <dbReference type="Proteomes" id="UP000031982"/>
    </source>
</evidence>
<keyword evidence="1" id="KW-0285">Flavoprotein</keyword>
<evidence type="ECO:0000256" key="1">
    <source>
        <dbReference type="ARBA" id="ARBA00022630"/>
    </source>
</evidence>
<dbReference type="Pfam" id="PF00941">
    <property type="entry name" value="FAD_binding_5"/>
    <property type="match status" value="1"/>
</dbReference>
<protein>
    <submittedName>
        <fullName evidence="5">Carbon monoxide dehydrogenase medium chain</fullName>
    </submittedName>
</protein>
<keyword evidence="2" id="KW-0274">FAD</keyword>
<dbReference type="InterPro" id="IPR051312">
    <property type="entry name" value="Diverse_Substr_Oxidored"/>
</dbReference>
<accession>A0ABR5AUE5</accession>
<dbReference type="InterPro" id="IPR016169">
    <property type="entry name" value="FAD-bd_PCMH_sub2"/>
</dbReference>
<name>A0ABR5AUE5_BACBA</name>
<evidence type="ECO:0000259" key="4">
    <source>
        <dbReference type="PROSITE" id="PS51387"/>
    </source>
</evidence>
<dbReference type="InterPro" id="IPR016166">
    <property type="entry name" value="FAD-bd_PCMH"/>
</dbReference>
<comment type="caution">
    <text evidence="5">The sequence shown here is derived from an EMBL/GenBank/DDBJ whole genome shotgun (WGS) entry which is preliminary data.</text>
</comment>
<organism evidence="5 6">
    <name type="scientific">Bacillus badius</name>
    <dbReference type="NCBI Taxonomy" id="1455"/>
    <lineage>
        <taxon>Bacteria</taxon>
        <taxon>Bacillati</taxon>
        <taxon>Bacillota</taxon>
        <taxon>Bacilli</taxon>
        <taxon>Bacillales</taxon>
        <taxon>Bacillaceae</taxon>
        <taxon>Pseudobacillus</taxon>
    </lineage>
</organism>